<protein>
    <submittedName>
        <fullName evidence="1">Phosphate ABC transporter substrate-binding protein</fullName>
    </submittedName>
</protein>
<name>A0A5C4XEG8_9HYPH</name>
<proteinExistence type="predicted"/>
<dbReference type="Pfam" id="PF12974">
    <property type="entry name" value="Phosphonate-bd"/>
    <property type="match status" value="1"/>
</dbReference>
<gene>
    <name evidence="1" type="ORF">FHP24_21185</name>
</gene>
<organism evidence="1 2">
    <name type="scientific">Aliirhizobium smilacinae</name>
    <dbReference type="NCBI Taxonomy" id="1395944"/>
    <lineage>
        <taxon>Bacteria</taxon>
        <taxon>Pseudomonadati</taxon>
        <taxon>Pseudomonadota</taxon>
        <taxon>Alphaproteobacteria</taxon>
        <taxon>Hyphomicrobiales</taxon>
        <taxon>Rhizobiaceae</taxon>
        <taxon>Aliirhizobium</taxon>
    </lineage>
</organism>
<evidence type="ECO:0000313" key="2">
    <source>
        <dbReference type="Proteomes" id="UP000311605"/>
    </source>
</evidence>
<keyword evidence="2" id="KW-1185">Reference proteome</keyword>
<dbReference type="Gene3D" id="3.40.190.10">
    <property type="entry name" value="Periplasmic binding protein-like II"/>
    <property type="match status" value="1"/>
</dbReference>
<dbReference type="RefSeq" id="WP_139678219.1">
    <property type="nucleotide sequence ID" value="NZ_VDMN01000005.1"/>
</dbReference>
<dbReference type="Proteomes" id="UP000311605">
    <property type="component" value="Unassembled WGS sequence"/>
</dbReference>
<evidence type="ECO:0000313" key="1">
    <source>
        <dbReference type="EMBL" id="TNM61772.1"/>
    </source>
</evidence>
<dbReference type="PANTHER" id="PTHR35841:SF1">
    <property type="entry name" value="PHOSPHONATES-BINDING PERIPLASMIC PROTEIN"/>
    <property type="match status" value="1"/>
</dbReference>
<sequence length="269" mass="29213">MSIASISMYVTPEPLAEATDALWHFLRDHLISAGVPGVPKELDRATDYRDVWLRPDLLLSQTCGFPYAKSLRGKVRLVATPCYRYPGCDGAWMRSFVITNRNERVSSLKALQGRRAAINSRDSNSGYNLFRATLSPIARGTSFFGEVIQTGGHDASISAVADGRADCAAIDCVTYGNIARYASERLKDISILAETPGGPGLPFITRGISSDEDVEILRTALRAALVAPQLEEVLDGMGIVDFAFLTDGDYDSLLELERNAVACGYPEIA</sequence>
<accession>A0A5C4XEG8</accession>
<reference evidence="1 2" key="1">
    <citation type="submission" date="2019-06" db="EMBL/GenBank/DDBJ databases">
        <title>The draft genome of Rhizobium smilacinae PTYR-5.</title>
        <authorList>
            <person name="Liu L."/>
            <person name="Li L."/>
            <person name="Zhang X."/>
        </authorList>
    </citation>
    <scope>NUCLEOTIDE SEQUENCE [LARGE SCALE GENOMIC DNA]</scope>
    <source>
        <strain evidence="1 2">PTYR-5</strain>
    </source>
</reference>
<comment type="caution">
    <text evidence="1">The sequence shown here is derived from an EMBL/GenBank/DDBJ whole genome shotgun (WGS) entry which is preliminary data.</text>
</comment>
<dbReference type="PANTHER" id="PTHR35841">
    <property type="entry name" value="PHOSPHONATES-BINDING PERIPLASMIC PROTEIN"/>
    <property type="match status" value="1"/>
</dbReference>
<dbReference type="SUPFAM" id="SSF53850">
    <property type="entry name" value="Periplasmic binding protein-like II"/>
    <property type="match status" value="1"/>
</dbReference>
<dbReference type="OrthoDB" id="7353682at2"/>
<dbReference type="AlphaFoldDB" id="A0A5C4XEG8"/>
<dbReference type="EMBL" id="VDMN01000005">
    <property type="protein sequence ID" value="TNM61772.1"/>
    <property type="molecule type" value="Genomic_DNA"/>
</dbReference>